<organism evidence="2 3">
    <name type="scientific">Desulfovibrio psychrotolerans</name>
    <dbReference type="NCBI Taxonomy" id="415242"/>
    <lineage>
        <taxon>Bacteria</taxon>
        <taxon>Pseudomonadati</taxon>
        <taxon>Thermodesulfobacteriota</taxon>
        <taxon>Desulfovibrionia</taxon>
        <taxon>Desulfovibrionales</taxon>
        <taxon>Desulfovibrionaceae</taxon>
        <taxon>Desulfovibrio</taxon>
    </lineage>
</organism>
<dbReference type="RefSeq" id="WP_174409409.1">
    <property type="nucleotide sequence ID" value="NZ_BLVP01000007.1"/>
</dbReference>
<gene>
    <name evidence="2" type="ORF">DSM19430T_14360</name>
</gene>
<evidence type="ECO:0000256" key="1">
    <source>
        <dbReference type="SAM" id="Phobius"/>
    </source>
</evidence>
<name>A0A7J0BUA4_9BACT</name>
<keyword evidence="3" id="KW-1185">Reference proteome</keyword>
<sequence length="253" mass="26456">MTIRSRLAGRRDAVRQVLESRDGAFWLRWGVCGVLLLTALVTGGASFVVIGLGGVLGCIFALMLGAVSEFRTGDGRFVPGSAGMAILSFGLAGAAFVLPGKWSVVLGCLVSAGLLLALLLRRLDRETGMNIQTGLWLCGVAAVLLLMFLYTGPYAGAIAAVAFVAAAGLYGWMLATLRQGAEVGLRAAWLLALGVGIAIFSGAAFHKLGVVPLPGLAFQGFVVGVAACLLFAPLKRLTCWIACKLDEEKEPEW</sequence>
<comment type="caution">
    <text evidence="2">The sequence shown here is derived from an EMBL/GenBank/DDBJ whole genome shotgun (WGS) entry which is preliminary data.</text>
</comment>
<feature type="transmembrane region" description="Helical" evidence="1">
    <location>
        <begin position="25"/>
        <end position="41"/>
    </location>
</feature>
<feature type="transmembrane region" description="Helical" evidence="1">
    <location>
        <begin position="47"/>
        <end position="65"/>
    </location>
</feature>
<protein>
    <submittedName>
        <fullName evidence="2">Uncharacterized protein</fullName>
    </submittedName>
</protein>
<feature type="transmembrane region" description="Helical" evidence="1">
    <location>
        <begin position="104"/>
        <end position="121"/>
    </location>
</feature>
<keyword evidence="1" id="KW-1133">Transmembrane helix</keyword>
<feature type="transmembrane region" description="Helical" evidence="1">
    <location>
        <begin position="77"/>
        <end position="98"/>
    </location>
</feature>
<evidence type="ECO:0000313" key="3">
    <source>
        <dbReference type="Proteomes" id="UP000503820"/>
    </source>
</evidence>
<feature type="transmembrane region" description="Helical" evidence="1">
    <location>
        <begin position="133"/>
        <end position="150"/>
    </location>
</feature>
<reference evidence="2 3" key="1">
    <citation type="submission" date="2020-05" db="EMBL/GenBank/DDBJ databases">
        <title>Draft genome sequence of Desulfovibrio psychrotolerans JS1T.</title>
        <authorList>
            <person name="Ueno A."/>
            <person name="Tamazawa S."/>
            <person name="Tamamura S."/>
            <person name="Murakami T."/>
            <person name="Kiyama T."/>
            <person name="Inomata H."/>
            <person name="Amano Y."/>
            <person name="Miyakawa K."/>
            <person name="Tamaki H."/>
            <person name="Naganuma T."/>
            <person name="Kaneko K."/>
        </authorList>
    </citation>
    <scope>NUCLEOTIDE SEQUENCE [LARGE SCALE GENOMIC DNA]</scope>
    <source>
        <strain evidence="2 3">JS1</strain>
    </source>
</reference>
<evidence type="ECO:0000313" key="2">
    <source>
        <dbReference type="EMBL" id="GFM36752.1"/>
    </source>
</evidence>
<feature type="transmembrane region" description="Helical" evidence="1">
    <location>
        <begin position="211"/>
        <end position="232"/>
    </location>
</feature>
<dbReference type="EMBL" id="BLVP01000007">
    <property type="protein sequence ID" value="GFM36752.1"/>
    <property type="molecule type" value="Genomic_DNA"/>
</dbReference>
<keyword evidence="1" id="KW-0812">Transmembrane</keyword>
<feature type="transmembrane region" description="Helical" evidence="1">
    <location>
        <begin position="187"/>
        <end position="205"/>
    </location>
</feature>
<accession>A0A7J0BUA4</accession>
<dbReference type="Proteomes" id="UP000503820">
    <property type="component" value="Unassembled WGS sequence"/>
</dbReference>
<dbReference type="AlphaFoldDB" id="A0A7J0BUA4"/>
<proteinExistence type="predicted"/>
<keyword evidence="1" id="KW-0472">Membrane</keyword>
<feature type="transmembrane region" description="Helical" evidence="1">
    <location>
        <begin position="156"/>
        <end position="175"/>
    </location>
</feature>